<dbReference type="EMBL" id="BFXY01000054">
    <property type="protein sequence ID" value="GDH39085.1"/>
    <property type="molecule type" value="Genomic_DNA"/>
</dbReference>
<protein>
    <submittedName>
        <fullName evidence="1">Uncharacterized protein</fullName>
    </submittedName>
</protein>
<comment type="caution">
    <text evidence="1">The sequence shown here is derived from an EMBL/GenBank/DDBJ whole genome shotgun (WGS) entry which is preliminary data.</text>
</comment>
<dbReference type="Proteomes" id="UP000303027">
    <property type="component" value="Unassembled WGS sequence"/>
</dbReference>
<proteinExistence type="predicted"/>
<organism evidence="1 2">
    <name type="scientific">Escherichia coli</name>
    <dbReference type="NCBI Taxonomy" id="562"/>
    <lineage>
        <taxon>Bacteria</taxon>
        <taxon>Pseudomonadati</taxon>
        <taxon>Pseudomonadota</taxon>
        <taxon>Gammaproteobacteria</taxon>
        <taxon>Enterobacterales</taxon>
        <taxon>Enterobacteriaceae</taxon>
        <taxon>Escherichia</taxon>
    </lineage>
</organism>
<accession>A0A4C9FZ66</accession>
<gene>
    <name evidence="1" type="ORF">BvCmsKKP061_01883</name>
</gene>
<sequence>MMSFEKYENCFTELSETNKPPFVKEFIRVQSENHIAYLFQDANGISVYEYKGKVENVLDMIKAFLSKPLRILLSKNDDLFQLILKEVTSAKLIEDDTEMWYTVDKKIVDVKTPHIAYIDRI</sequence>
<dbReference type="AlphaFoldDB" id="A0A4C9FZ66"/>
<evidence type="ECO:0000313" key="1">
    <source>
        <dbReference type="EMBL" id="GDH39085.1"/>
    </source>
</evidence>
<reference evidence="1 2" key="1">
    <citation type="submission" date="2018-04" db="EMBL/GenBank/DDBJ databases">
        <title>Large scale genomics of bovine and human commensal E. coli to reveal the emerging process of EHEC.</title>
        <authorList>
            <person name="Arimizu Y."/>
            <person name="Ogura Y."/>
        </authorList>
    </citation>
    <scope>NUCLEOTIDE SEQUENCE [LARGE SCALE GENOMIC DNA]</scope>
    <source>
        <strain evidence="1 2">KK-P061</strain>
    </source>
</reference>
<evidence type="ECO:0000313" key="2">
    <source>
        <dbReference type="Proteomes" id="UP000303027"/>
    </source>
</evidence>
<name>A0A4C9FZ66_ECOLX</name>